<keyword evidence="2" id="KW-1185">Reference proteome</keyword>
<dbReference type="RefSeq" id="WP_289607416.1">
    <property type="nucleotide sequence ID" value="NZ_JAUDCG010000015.1"/>
</dbReference>
<evidence type="ECO:0000313" key="2">
    <source>
        <dbReference type="Proteomes" id="UP001529340"/>
    </source>
</evidence>
<gene>
    <name evidence="1" type="ORF">QUV96_04795</name>
</gene>
<protein>
    <recommendedName>
        <fullName evidence="3">DUF5590 domain-containing protein</fullName>
    </recommendedName>
</protein>
<proteinExistence type="predicted"/>
<name>A0ABT7UBE4_9FIRM</name>
<dbReference type="Proteomes" id="UP001529340">
    <property type="component" value="Unassembled WGS sequence"/>
</dbReference>
<sequence length="155" mass="17830">MKHKINWASIAVSASLFLVLLLVIAVLWSLSISGPARAYEQKLEQQVRTIQEAHTAVGNIERHVFRYVTYTGEDDSSYYWFNEEGQVITTREKTTRDDEAARTAVTQMGYTVETVTLGYGYEGPAYLVYCTDRLIVLDYDSQEVIYEREVMHDEQ</sequence>
<evidence type="ECO:0000313" key="1">
    <source>
        <dbReference type="EMBL" id="MDM8156953.1"/>
    </source>
</evidence>
<dbReference type="EMBL" id="JAUDCG010000015">
    <property type="protein sequence ID" value="MDM8156953.1"/>
    <property type="molecule type" value="Genomic_DNA"/>
</dbReference>
<accession>A0ABT7UBE4</accession>
<reference evidence="1" key="2">
    <citation type="submission" date="2023-06" db="EMBL/GenBank/DDBJ databases">
        <authorList>
            <person name="Zeman M."/>
            <person name="Kubasova T."/>
            <person name="Jahodarova E."/>
            <person name="Nykrynova M."/>
            <person name="Rychlik I."/>
        </authorList>
    </citation>
    <scope>NUCLEOTIDE SEQUENCE</scope>
    <source>
        <strain evidence="1">ET39</strain>
    </source>
</reference>
<reference evidence="1" key="1">
    <citation type="submission" date="2023-06" db="EMBL/GenBank/DDBJ databases">
        <title>Identification and characterization of horizontal gene transfer across gut microbiota members of farm animals based on homology search.</title>
        <authorList>
            <person name="Schwarzerova J."/>
            <person name="Nykrynova M."/>
            <person name="Jureckova K."/>
            <person name="Cejkova D."/>
            <person name="Rychlik I."/>
        </authorList>
    </citation>
    <scope>NUCLEOTIDE SEQUENCE</scope>
    <source>
        <strain evidence="1">ET39</strain>
    </source>
</reference>
<comment type="caution">
    <text evidence="1">The sequence shown here is derived from an EMBL/GenBank/DDBJ whole genome shotgun (WGS) entry which is preliminary data.</text>
</comment>
<evidence type="ECO:0008006" key="3">
    <source>
        <dbReference type="Google" id="ProtNLM"/>
    </source>
</evidence>
<organism evidence="1 2">
    <name type="scientific">Amedibacillus dolichus</name>
    <dbReference type="NCBI Taxonomy" id="31971"/>
    <lineage>
        <taxon>Bacteria</taxon>
        <taxon>Bacillati</taxon>
        <taxon>Bacillota</taxon>
        <taxon>Erysipelotrichia</taxon>
        <taxon>Erysipelotrichales</taxon>
        <taxon>Erysipelotrichaceae</taxon>
        <taxon>Amedibacillus</taxon>
    </lineage>
</organism>